<dbReference type="GO" id="GO:0005524">
    <property type="term" value="F:ATP binding"/>
    <property type="evidence" value="ECO:0007669"/>
    <property type="project" value="UniProtKB-KW"/>
</dbReference>
<dbReference type="Gene3D" id="3.40.50.300">
    <property type="entry name" value="P-loop containing nucleotide triphosphate hydrolases"/>
    <property type="match status" value="1"/>
</dbReference>
<comment type="subcellular location">
    <subcellularLocation>
        <location evidence="1">Cell inner membrane</location>
        <topology evidence="1">Multi-pass membrane protein</topology>
    </subcellularLocation>
</comment>
<protein>
    <recommendedName>
        <fullName evidence="16">ABC transporter ATP-binding protein</fullName>
    </recommendedName>
</protein>
<evidence type="ECO:0000256" key="6">
    <source>
        <dbReference type="ARBA" id="ARBA00022741"/>
    </source>
</evidence>
<keyword evidence="3" id="KW-1003">Cell membrane</keyword>
<evidence type="ECO:0000259" key="13">
    <source>
        <dbReference type="PROSITE" id="PS50929"/>
    </source>
</evidence>
<evidence type="ECO:0000259" key="12">
    <source>
        <dbReference type="PROSITE" id="PS50893"/>
    </source>
</evidence>
<dbReference type="SUPFAM" id="SSF52540">
    <property type="entry name" value="P-loop containing nucleoside triphosphate hydrolases"/>
    <property type="match status" value="1"/>
</dbReference>
<keyword evidence="8 11" id="KW-1133">Transmembrane helix</keyword>
<dbReference type="InterPro" id="IPR036640">
    <property type="entry name" value="ABC1_TM_sf"/>
</dbReference>
<evidence type="ECO:0000256" key="10">
    <source>
        <dbReference type="ARBA" id="ARBA00023455"/>
    </source>
</evidence>
<evidence type="ECO:0000256" key="3">
    <source>
        <dbReference type="ARBA" id="ARBA00022475"/>
    </source>
</evidence>
<name>A0A2A6FPE9_9MICO</name>
<keyword evidence="4" id="KW-0997">Cell inner membrane</keyword>
<dbReference type="Pfam" id="PF00005">
    <property type="entry name" value="ABC_tran"/>
    <property type="match status" value="1"/>
</dbReference>
<evidence type="ECO:0000256" key="2">
    <source>
        <dbReference type="ARBA" id="ARBA00022448"/>
    </source>
</evidence>
<feature type="transmembrane region" description="Helical" evidence="11">
    <location>
        <begin position="132"/>
        <end position="153"/>
    </location>
</feature>
<feature type="transmembrane region" description="Helical" evidence="11">
    <location>
        <begin position="57"/>
        <end position="80"/>
    </location>
</feature>
<evidence type="ECO:0008006" key="16">
    <source>
        <dbReference type="Google" id="ProtNLM"/>
    </source>
</evidence>
<dbReference type="GO" id="GO:0016887">
    <property type="term" value="F:ATP hydrolysis activity"/>
    <property type="evidence" value="ECO:0007669"/>
    <property type="project" value="InterPro"/>
</dbReference>
<dbReference type="SUPFAM" id="SSF90123">
    <property type="entry name" value="ABC transporter transmembrane region"/>
    <property type="match status" value="1"/>
</dbReference>
<keyword evidence="2" id="KW-0813">Transport</keyword>
<dbReference type="GO" id="GO:0005886">
    <property type="term" value="C:plasma membrane"/>
    <property type="evidence" value="ECO:0007669"/>
    <property type="project" value="UniProtKB-SubCell"/>
</dbReference>
<dbReference type="InterPro" id="IPR003593">
    <property type="entry name" value="AAA+_ATPase"/>
</dbReference>
<feature type="transmembrane region" description="Helical" evidence="11">
    <location>
        <begin position="159"/>
        <end position="178"/>
    </location>
</feature>
<dbReference type="AlphaFoldDB" id="A0A2A6FPE9"/>
<dbReference type="PROSITE" id="PS50893">
    <property type="entry name" value="ABC_TRANSPORTER_2"/>
    <property type="match status" value="1"/>
</dbReference>
<evidence type="ECO:0000256" key="4">
    <source>
        <dbReference type="ARBA" id="ARBA00022519"/>
    </source>
</evidence>
<dbReference type="Pfam" id="PF00664">
    <property type="entry name" value="ABC_membrane"/>
    <property type="match status" value="1"/>
</dbReference>
<dbReference type="InterPro" id="IPR027417">
    <property type="entry name" value="P-loop_NTPase"/>
</dbReference>
<keyword evidence="9 11" id="KW-0472">Membrane</keyword>
<evidence type="ECO:0000256" key="5">
    <source>
        <dbReference type="ARBA" id="ARBA00022692"/>
    </source>
</evidence>
<evidence type="ECO:0000256" key="9">
    <source>
        <dbReference type="ARBA" id="ARBA00023136"/>
    </source>
</evidence>
<dbReference type="SMART" id="SM00382">
    <property type="entry name" value="AAA"/>
    <property type="match status" value="1"/>
</dbReference>
<feature type="transmembrane region" description="Helical" evidence="11">
    <location>
        <begin position="244"/>
        <end position="265"/>
    </location>
</feature>
<evidence type="ECO:0000256" key="7">
    <source>
        <dbReference type="ARBA" id="ARBA00022840"/>
    </source>
</evidence>
<feature type="domain" description="ABC transporter" evidence="12">
    <location>
        <begin position="340"/>
        <end position="580"/>
    </location>
</feature>
<comment type="caution">
    <text evidence="14">The sequence shown here is derived from an EMBL/GenBank/DDBJ whole genome shotgun (WGS) entry which is preliminary data.</text>
</comment>
<dbReference type="EMBL" id="NAEP01000051">
    <property type="protein sequence ID" value="PDQ34550.1"/>
    <property type="molecule type" value="Genomic_DNA"/>
</dbReference>
<sequence>MRNWVRVLGLVWATGRGGVVGIVFTTALDALMPAAQVVLLGVTVNAVLRAERPSELVLYPLLFGLVACLSLVFTALQGYWQASLEQRVSNTFNLKLAEKSAQLSLPDFENPRVYNMLQLATREATGRPFQMFSQLVATISGGISLVSVTGILISWNPLVAVLVLLSPILPVCVNQFFVKRLWRVERERSEERRRGEYLLALMTNDKPYKETRLFGLVPHFIQTYRTMLGRFYDVDMDIERKRSLASVVSGLVGVVVTAVAIFFAISDALAASDVGRLAAYISAIAAVSVAAQMFIGGFGQLFEHTLFLGNLFDFLDLHPVLELESGDKGARVISDGPPTIVFENVTFCYPDQERPALSSFSATFYPGKTVALVGANGAGKSTIVKLLARLYEPTEGRILINDTDIREIELNTYRKQLAVLFQDFIQYEASLRQNIAYGRLEAMEDNERVISAAQRAKLADVIDELPYGIDSQLGKWFSEGRQLSGGQWQRVALARALFRGAPIIVLDEPTASLDAQAEEAVFEQINSEESAATKLLISHRFSTVRTADEILVISDGELIEQGTHSSLVSAGGVYAHMYALQAKGYTD</sequence>
<evidence type="ECO:0000256" key="11">
    <source>
        <dbReference type="SAM" id="Phobius"/>
    </source>
</evidence>
<reference evidence="15" key="1">
    <citation type="submission" date="2017-03" db="EMBL/GenBank/DDBJ databases">
        <authorList>
            <person name="Lund M.B."/>
        </authorList>
    </citation>
    <scope>NUCLEOTIDE SEQUENCE [LARGE SCALE GENOMIC DNA]</scope>
</reference>
<evidence type="ECO:0000256" key="1">
    <source>
        <dbReference type="ARBA" id="ARBA00004429"/>
    </source>
</evidence>
<accession>A0A2A6FPE9</accession>
<dbReference type="InterPro" id="IPR017871">
    <property type="entry name" value="ABC_transporter-like_CS"/>
</dbReference>
<comment type="similarity">
    <text evidence="10">Belongs to the ABC transporter superfamily. Siderophore-Fe(3+) uptake transporter (SIUT) (TC 3.A.1.21) family.</text>
</comment>
<dbReference type="PANTHER" id="PTHR43394:SF1">
    <property type="entry name" value="ATP-BINDING CASSETTE SUB-FAMILY B MEMBER 10, MITOCHONDRIAL"/>
    <property type="match status" value="1"/>
</dbReference>
<dbReference type="FunFam" id="3.40.50.300:FF:000221">
    <property type="entry name" value="Multidrug ABC transporter ATP-binding protein"/>
    <property type="match status" value="1"/>
</dbReference>
<dbReference type="InterPro" id="IPR039421">
    <property type="entry name" value="Type_1_exporter"/>
</dbReference>
<gene>
    <name evidence="14" type="ORF">B5766_10920</name>
</gene>
<dbReference type="PROSITE" id="PS50929">
    <property type="entry name" value="ABC_TM1F"/>
    <property type="match status" value="1"/>
</dbReference>
<evidence type="ECO:0000313" key="15">
    <source>
        <dbReference type="Proteomes" id="UP000219994"/>
    </source>
</evidence>
<dbReference type="InterPro" id="IPR011527">
    <property type="entry name" value="ABC1_TM_dom"/>
</dbReference>
<keyword evidence="6" id="KW-0547">Nucleotide-binding</keyword>
<dbReference type="InterPro" id="IPR003439">
    <property type="entry name" value="ABC_transporter-like_ATP-bd"/>
</dbReference>
<dbReference type="PROSITE" id="PS00211">
    <property type="entry name" value="ABC_TRANSPORTER_1"/>
    <property type="match status" value="1"/>
</dbReference>
<dbReference type="Gene3D" id="1.20.1560.10">
    <property type="entry name" value="ABC transporter type 1, transmembrane domain"/>
    <property type="match status" value="1"/>
</dbReference>
<feature type="transmembrane region" description="Helical" evidence="11">
    <location>
        <begin position="277"/>
        <end position="298"/>
    </location>
</feature>
<organism evidence="14 15">
    <name type="scientific">Candidatus Lumbricidiphila eiseniae</name>
    <dbReference type="NCBI Taxonomy" id="1969409"/>
    <lineage>
        <taxon>Bacteria</taxon>
        <taxon>Bacillati</taxon>
        <taxon>Actinomycetota</taxon>
        <taxon>Actinomycetes</taxon>
        <taxon>Micrococcales</taxon>
        <taxon>Microbacteriaceae</taxon>
        <taxon>Candidatus Lumbricidiphila</taxon>
    </lineage>
</organism>
<dbReference type="GO" id="GO:0015421">
    <property type="term" value="F:ABC-type oligopeptide transporter activity"/>
    <property type="evidence" value="ECO:0007669"/>
    <property type="project" value="TreeGrafter"/>
</dbReference>
<dbReference type="PANTHER" id="PTHR43394">
    <property type="entry name" value="ATP-DEPENDENT PERMEASE MDL1, MITOCHONDRIAL"/>
    <property type="match status" value="1"/>
</dbReference>
<dbReference type="Proteomes" id="UP000219994">
    <property type="component" value="Unassembled WGS sequence"/>
</dbReference>
<feature type="domain" description="ABC transmembrane type-1" evidence="13">
    <location>
        <begin position="20"/>
        <end position="310"/>
    </location>
</feature>
<proteinExistence type="inferred from homology"/>
<keyword evidence="7" id="KW-0067">ATP-binding</keyword>
<evidence type="ECO:0000313" key="14">
    <source>
        <dbReference type="EMBL" id="PDQ34550.1"/>
    </source>
</evidence>
<evidence type="ECO:0000256" key="8">
    <source>
        <dbReference type="ARBA" id="ARBA00022989"/>
    </source>
</evidence>
<keyword evidence="5 11" id="KW-0812">Transmembrane</keyword>